<organism evidence="12 13">
    <name type="scientific">Legionella geestiana</name>
    <dbReference type="NCBI Taxonomy" id="45065"/>
    <lineage>
        <taxon>Bacteria</taxon>
        <taxon>Pseudomonadati</taxon>
        <taxon>Pseudomonadota</taxon>
        <taxon>Gammaproteobacteria</taxon>
        <taxon>Legionellales</taxon>
        <taxon>Legionellaceae</taxon>
        <taxon>Legionella</taxon>
    </lineage>
</organism>
<accession>A0A0W0TRY9</accession>
<feature type="binding site" evidence="9">
    <location>
        <position position="167"/>
    </location>
    <ligand>
        <name>anthranilate</name>
        <dbReference type="ChEBI" id="CHEBI:16567"/>
        <label>2</label>
    </ligand>
</feature>
<dbReference type="InterPro" id="IPR005940">
    <property type="entry name" value="Anthranilate_Pribosyl_Tfrase"/>
</dbReference>
<evidence type="ECO:0000313" key="12">
    <source>
        <dbReference type="EMBL" id="KTC98345.1"/>
    </source>
</evidence>
<dbReference type="GO" id="GO:0000162">
    <property type="term" value="P:L-tryptophan biosynthetic process"/>
    <property type="evidence" value="ECO:0007669"/>
    <property type="project" value="UniProtKB-UniRule"/>
</dbReference>
<evidence type="ECO:0000259" key="11">
    <source>
        <dbReference type="Pfam" id="PF02885"/>
    </source>
</evidence>
<evidence type="ECO:0000256" key="3">
    <source>
        <dbReference type="ARBA" id="ARBA00022676"/>
    </source>
</evidence>
<dbReference type="Pfam" id="PF00591">
    <property type="entry name" value="Glycos_transf_3"/>
    <property type="match status" value="1"/>
</dbReference>
<dbReference type="InterPro" id="IPR000312">
    <property type="entry name" value="Glycosyl_Trfase_fam3"/>
</dbReference>
<dbReference type="PATRIC" id="fig|45065.4.peg.1784"/>
<keyword evidence="9" id="KW-0460">Magnesium</keyword>
<feature type="binding site" evidence="9">
    <location>
        <position position="81"/>
    </location>
    <ligand>
        <name>5-phospho-alpha-D-ribose 1-diphosphate</name>
        <dbReference type="ChEBI" id="CHEBI:58017"/>
    </ligand>
</feature>
<name>A0A0W0TRY9_9GAMM</name>
<dbReference type="EMBL" id="LNYC01000066">
    <property type="protein sequence ID" value="KTC98345.1"/>
    <property type="molecule type" value="Genomic_DNA"/>
</dbReference>
<keyword evidence="4 9" id="KW-0808">Transferase</keyword>
<comment type="function">
    <text evidence="9">Catalyzes the transfer of the phosphoribosyl group of 5-phosphorylribose-1-pyrophosphate (PRPP) to anthranilate to yield N-(5'-phosphoribosyl)-anthranilate (PRA).</text>
</comment>
<evidence type="ECO:0000256" key="8">
    <source>
        <dbReference type="ARBA" id="ARBA00061188"/>
    </source>
</evidence>
<dbReference type="SUPFAM" id="SSF47648">
    <property type="entry name" value="Nucleoside phosphorylase/phosphoribosyltransferase N-terminal domain"/>
    <property type="match status" value="1"/>
</dbReference>
<dbReference type="Gene3D" id="1.20.970.10">
    <property type="entry name" value="Transferase, Pyrimidine Nucleoside Phosphorylase, Chain C"/>
    <property type="match status" value="1"/>
</dbReference>
<proteinExistence type="inferred from homology"/>
<dbReference type="EC" id="2.4.2.18" evidence="9"/>
<evidence type="ECO:0000256" key="7">
    <source>
        <dbReference type="ARBA" id="ARBA00052328"/>
    </source>
</evidence>
<feature type="binding site" evidence="9">
    <location>
        <begin position="109"/>
        <end position="117"/>
    </location>
    <ligand>
        <name>5-phospho-alpha-D-ribose 1-diphosphate</name>
        <dbReference type="ChEBI" id="CHEBI:58017"/>
    </ligand>
</feature>
<feature type="domain" description="Glycosyl transferase family 3" evidence="10">
    <location>
        <begin position="75"/>
        <end position="325"/>
    </location>
</feature>
<dbReference type="SUPFAM" id="SSF52418">
    <property type="entry name" value="Nucleoside phosphorylase/phosphoribosyltransferase catalytic domain"/>
    <property type="match status" value="1"/>
</dbReference>
<evidence type="ECO:0000256" key="1">
    <source>
        <dbReference type="ARBA" id="ARBA00004907"/>
    </source>
</evidence>
<dbReference type="InterPro" id="IPR035902">
    <property type="entry name" value="Nuc_phospho_transferase"/>
</dbReference>
<comment type="catalytic activity">
    <reaction evidence="7 9">
        <text>N-(5-phospho-beta-D-ribosyl)anthranilate + diphosphate = 5-phospho-alpha-D-ribose 1-diphosphate + anthranilate</text>
        <dbReference type="Rhea" id="RHEA:11768"/>
        <dbReference type="ChEBI" id="CHEBI:16567"/>
        <dbReference type="ChEBI" id="CHEBI:18277"/>
        <dbReference type="ChEBI" id="CHEBI:33019"/>
        <dbReference type="ChEBI" id="CHEBI:58017"/>
        <dbReference type="EC" id="2.4.2.18"/>
    </reaction>
</comment>
<evidence type="ECO:0000256" key="9">
    <source>
        <dbReference type="HAMAP-Rule" id="MF_00211"/>
    </source>
</evidence>
<evidence type="ECO:0000256" key="6">
    <source>
        <dbReference type="ARBA" id="ARBA00023141"/>
    </source>
</evidence>
<feature type="binding site" evidence="9">
    <location>
        <begin position="84"/>
        <end position="85"/>
    </location>
    <ligand>
        <name>5-phospho-alpha-D-ribose 1-diphosphate</name>
        <dbReference type="ChEBI" id="CHEBI:58017"/>
    </ligand>
</feature>
<feature type="binding site" evidence="9">
    <location>
        <position position="93"/>
    </location>
    <ligand>
        <name>Mg(2+)</name>
        <dbReference type="ChEBI" id="CHEBI:18420"/>
        <label>1</label>
    </ligand>
</feature>
<dbReference type="InterPro" id="IPR036320">
    <property type="entry name" value="Glycosyl_Trfase_fam3_N_dom_sf"/>
</dbReference>
<feature type="binding site" evidence="9">
    <location>
        <position position="121"/>
    </location>
    <ligand>
        <name>5-phospho-alpha-D-ribose 1-diphosphate</name>
        <dbReference type="ChEBI" id="CHEBI:58017"/>
    </ligand>
</feature>
<evidence type="ECO:0000256" key="2">
    <source>
        <dbReference type="ARBA" id="ARBA00022605"/>
    </source>
</evidence>
<dbReference type="Gene3D" id="3.40.1030.10">
    <property type="entry name" value="Nucleoside phosphorylase/phosphoribosyltransferase catalytic domain"/>
    <property type="match status" value="1"/>
</dbReference>
<dbReference type="Proteomes" id="UP000054785">
    <property type="component" value="Unassembled WGS sequence"/>
</dbReference>
<feature type="binding site" evidence="9">
    <location>
        <position position="227"/>
    </location>
    <ligand>
        <name>Mg(2+)</name>
        <dbReference type="ChEBI" id="CHEBI:18420"/>
        <label>1</label>
    </ligand>
</feature>
<keyword evidence="3 9" id="KW-0328">Glycosyltransferase</keyword>
<protein>
    <recommendedName>
        <fullName evidence="9">Anthranilate phosphoribosyltransferase</fullName>
        <ecNumber evidence="9">2.4.2.18</ecNumber>
    </recommendedName>
</protein>
<dbReference type="PANTHER" id="PTHR43285:SF2">
    <property type="entry name" value="ANTHRANILATE PHOSPHORIBOSYLTRANSFERASE"/>
    <property type="match status" value="1"/>
</dbReference>
<dbReference type="GO" id="GO:0004048">
    <property type="term" value="F:anthranilate phosphoribosyltransferase activity"/>
    <property type="evidence" value="ECO:0007669"/>
    <property type="project" value="UniProtKB-UniRule"/>
</dbReference>
<dbReference type="STRING" id="45065.Lgee_1647"/>
<dbReference type="FunFam" id="3.40.1030.10:FF:000002">
    <property type="entry name" value="Anthranilate phosphoribosyltransferase"/>
    <property type="match status" value="1"/>
</dbReference>
<comment type="similarity">
    <text evidence="9">Belongs to the anthranilate phosphoribosyltransferase family.</text>
</comment>
<dbReference type="HAMAP" id="MF_00211">
    <property type="entry name" value="TrpD"/>
    <property type="match status" value="1"/>
</dbReference>
<comment type="similarity">
    <text evidence="8">In the C-terminal section; belongs to the anthranilate phosphoribosyltransferase family.</text>
</comment>
<comment type="subunit">
    <text evidence="9">Homodimer.</text>
</comment>
<keyword evidence="9" id="KW-0479">Metal-binding</keyword>
<dbReference type="NCBIfam" id="TIGR01245">
    <property type="entry name" value="trpD"/>
    <property type="match status" value="1"/>
</dbReference>
<keyword evidence="5 9" id="KW-0822">Tryptophan biosynthesis</keyword>
<dbReference type="Pfam" id="PF02885">
    <property type="entry name" value="Glycos_trans_3N"/>
    <property type="match status" value="1"/>
</dbReference>
<feature type="binding site" evidence="9">
    <location>
        <position position="81"/>
    </location>
    <ligand>
        <name>anthranilate</name>
        <dbReference type="ChEBI" id="CHEBI:16567"/>
        <label>1</label>
    </ligand>
</feature>
<comment type="cofactor">
    <cofactor evidence="9">
        <name>Mg(2+)</name>
        <dbReference type="ChEBI" id="CHEBI:18420"/>
    </cofactor>
    <text evidence="9">Binds 2 magnesium ions per monomer.</text>
</comment>
<comment type="pathway">
    <text evidence="1 9">Amino-acid biosynthesis; L-tryptophan biosynthesis; L-tryptophan from chorismate: step 2/5.</text>
</comment>
<dbReference type="GO" id="GO:0000287">
    <property type="term" value="F:magnesium ion binding"/>
    <property type="evidence" value="ECO:0007669"/>
    <property type="project" value="UniProtKB-UniRule"/>
</dbReference>
<dbReference type="InterPro" id="IPR017459">
    <property type="entry name" value="Glycosyl_Trfase_fam3_N_dom"/>
</dbReference>
<feature type="binding site" evidence="9">
    <location>
        <begin position="91"/>
        <end position="94"/>
    </location>
    <ligand>
        <name>5-phospho-alpha-D-ribose 1-diphosphate</name>
        <dbReference type="ChEBI" id="CHEBI:58017"/>
    </ligand>
</feature>
<keyword evidence="2 9" id="KW-0028">Amino-acid biosynthesis</keyword>
<keyword evidence="13" id="KW-1185">Reference proteome</keyword>
<keyword evidence="6 9" id="KW-0057">Aromatic amino acid biosynthesis</keyword>
<feature type="binding site" evidence="9">
    <location>
        <position position="226"/>
    </location>
    <ligand>
        <name>Mg(2+)</name>
        <dbReference type="ChEBI" id="CHEBI:18420"/>
        <label>2</label>
    </ligand>
</feature>
<sequence>MMNTLPVFESLMAGKDLSDEDMRAMLFACMQGTLSDAEVAAFLALLRMKGESVSELVSAARVLEELAHHVSLGERLVDIVGTGGDGKNTFNISTVSSFVAAAAGVSVAKHGNRAVSGKSGSADLLTLAGFNLQPDEGTLKASMRACNIALLFAPHYHETLLRVRPVRKALGFRTFFNLLGPLINPARARLQVVGVCSPLLQESIARVLAELGRERVLVVCSEDGLDEISPCAPTRVVEYANKRFSHWTLYPEAFDCRHPSLEPIIVNSPAESLALANAVLEGCPGPARAAVILNAAAAIYCATPNLDLKDAIEKAKTAIDSGAALACFNMASTLSHTGSPS</sequence>
<feature type="binding site" evidence="9">
    <location>
        <position position="89"/>
    </location>
    <ligand>
        <name>5-phospho-alpha-D-ribose 1-diphosphate</name>
        <dbReference type="ChEBI" id="CHEBI:58017"/>
    </ligand>
</feature>
<feature type="binding site" evidence="9">
    <location>
        <position position="227"/>
    </location>
    <ligand>
        <name>Mg(2+)</name>
        <dbReference type="ChEBI" id="CHEBI:18420"/>
        <label>2</label>
    </ligand>
</feature>
<evidence type="ECO:0000259" key="10">
    <source>
        <dbReference type="Pfam" id="PF00591"/>
    </source>
</evidence>
<comment type="caution">
    <text evidence="9">Lacks conserved residue(s) required for the propagation of feature annotation.</text>
</comment>
<dbReference type="OrthoDB" id="9806430at2"/>
<dbReference type="AlphaFoldDB" id="A0A0W0TRY9"/>
<feature type="domain" description="Glycosyl transferase family 3 N-terminal" evidence="11">
    <location>
        <begin position="7"/>
        <end position="65"/>
    </location>
</feature>
<evidence type="ECO:0000313" key="13">
    <source>
        <dbReference type="Proteomes" id="UP000054785"/>
    </source>
</evidence>
<dbReference type="UniPathway" id="UPA00035">
    <property type="reaction ID" value="UER00041"/>
</dbReference>
<dbReference type="GO" id="GO:0005829">
    <property type="term" value="C:cytosol"/>
    <property type="evidence" value="ECO:0007669"/>
    <property type="project" value="TreeGrafter"/>
</dbReference>
<reference evidence="12 13" key="1">
    <citation type="submission" date="2015-11" db="EMBL/GenBank/DDBJ databases">
        <title>Genomic analysis of 38 Legionella species identifies large and diverse effector repertoires.</title>
        <authorList>
            <person name="Burstein D."/>
            <person name="Amaro F."/>
            <person name="Zusman T."/>
            <person name="Lifshitz Z."/>
            <person name="Cohen O."/>
            <person name="Gilbert J.A."/>
            <person name="Pupko T."/>
            <person name="Shuman H.A."/>
            <person name="Segal G."/>
        </authorList>
    </citation>
    <scope>NUCLEOTIDE SEQUENCE [LARGE SCALE GENOMIC DNA]</scope>
    <source>
        <strain evidence="12 13">ATCC 49504</strain>
    </source>
</reference>
<comment type="caution">
    <text evidence="12">The sequence shown here is derived from an EMBL/GenBank/DDBJ whole genome shotgun (WGS) entry which is preliminary data.</text>
</comment>
<feature type="binding site" evidence="9">
    <location>
        <position position="112"/>
    </location>
    <ligand>
        <name>anthranilate</name>
        <dbReference type="ChEBI" id="CHEBI:16567"/>
        <label>1</label>
    </ligand>
</feature>
<dbReference type="PANTHER" id="PTHR43285">
    <property type="entry name" value="ANTHRANILATE PHOSPHORIBOSYLTRANSFERASE"/>
    <property type="match status" value="1"/>
</dbReference>
<evidence type="ECO:0000256" key="4">
    <source>
        <dbReference type="ARBA" id="ARBA00022679"/>
    </source>
</evidence>
<evidence type="ECO:0000256" key="5">
    <source>
        <dbReference type="ARBA" id="ARBA00022822"/>
    </source>
</evidence>
<gene>
    <name evidence="9" type="primary">trpD</name>
    <name evidence="12" type="ORF">Lgee_1647</name>
</gene>